<dbReference type="GO" id="GO:0006313">
    <property type="term" value="P:DNA transposition"/>
    <property type="evidence" value="ECO:0007669"/>
    <property type="project" value="InterPro"/>
</dbReference>
<dbReference type="EMBL" id="JAKNDE010000004">
    <property type="protein sequence ID" value="MCG5032932.1"/>
    <property type="molecule type" value="Genomic_DNA"/>
</dbReference>
<organism evidence="2 3">
    <name type="scientific">Blautia massiliensis</name>
    <name type="common">ex Durand et al. 2017</name>
    <dbReference type="NCBI Taxonomy" id="1737424"/>
    <lineage>
        <taxon>Bacteria</taxon>
        <taxon>Bacillati</taxon>
        <taxon>Bacillota</taxon>
        <taxon>Clostridia</taxon>
        <taxon>Lachnospirales</taxon>
        <taxon>Lachnospiraceae</taxon>
        <taxon>Blautia</taxon>
    </lineage>
</organism>
<feature type="domain" description="Transposase IS110-like N-terminal" evidence="1">
    <location>
        <begin position="13"/>
        <end position="108"/>
    </location>
</feature>
<dbReference type="Proteomes" id="UP001200089">
    <property type="component" value="Unassembled WGS sequence"/>
</dbReference>
<dbReference type="GO" id="GO:0003677">
    <property type="term" value="F:DNA binding"/>
    <property type="evidence" value="ECO:0007669"/>
    <property type="project" value="InterPro"/>
</dbReference>
<dbReference type="InterPro" id="IPR002525">
    <property type="entry name" value="Transp_IS110-like_N"/>
</dbReference>
<comment type="caution">
    <text evidence="2">The sequence shown here is derived from an EMBL/GenBank/DDBJ whole genome shotgun (WGS) entry which is preliminary data.</text>
</comment>
<evidence type="ECO:0000313" key="2">
    <source>
        <dbReference type="EMBL" id="MCG5032932.1"/>
    </source>
</evidence>
<proteinExistence type="predicted"/>
<dbReference type="RefSeq" id="WP_227752221.1">
    <property type="nucleotide sequence ID" value="NZ_JAAIUJ010000002.1"/>
</dbReference>
<sequence length="113" mass="13129">MEGFNSFNLWAETLKTENKKTAVLIGCEPTGHYWFAFAKYVNDHQKRLVMVNPFSVKKIKELDDNSPKKTDSKDPKTIAKLVVDGRYSIPYMPEGIYAEIRDLVYSREPIWII</sequence>
<evidence type="ECO:0000259" key="1">
    <source>
        <dbReference type="Pfam" id="PF01548"/>
    </source>
</evidence>
<dbReference type="GO" id="GO:0004803">
    <property type="term" value="F:transposase activity"/>
    <property type="evidence" value="ECO:0007669"/>
    <property type="project" value="InterPro"/>
</dbReference>
<dbReference type="Pfam" id="PF01548">
    <property type="entry name" value="DEDD_Tnp_IS110"/>
    <property type="match status" value="1"/>
</dbReference>
<dbReference type="AlphaFoldDB" id="A0AAW5CKU6"/>
<protein>
    <submittedName>
        <fullName evidence="2">IS110 family transposase</fullName>
    </submittedName>
</protein>
<dbReference type="InterPro" id="IPR047650">
    <property type="entry name" value="Transpos_IS110"/>
</dbReference>
<evidence type="ECO:0000313" key="3">
    <source>
        <dbReference type="Proteomes" id="UP001200089"/>
    </source>
</evidence>
<accession>A0AAW5CKU6</accession>
<dbReference type="PANTHER" id="PTHR33055">
    <property type="entry name" value="TRANSPOSASE FOR INSERTION SEQUENCE ELEMENT IS1111A"/>
    <property type="match status" value="1"/>
</dbReference>
<name>A0AAW5CKU6_9FIRM</name>
<gene>
    <name evidence="2" type="ORF">L0P48_04780</name>
</gene>
<reference evidence="2" key="1">
    <citation type="submission" date="2022-01" db="EMBL/GenBank/DDBJ databases">
        <title>Collection of gut derived symbiotic bacterial strains cultured from healthy donors.</title>
        <authorList>
            <person name="Lin H."/>
            <person name="Kohout C."/>
            <person name="Waligurski E."/>
            <person name="Pamer E.G."/>
        </authorList>
    </citation>
    <scope>NUCLEOTIDE SEQUENCE</scope>
    <source>
        <strain evidence="2">DFI.1.11</strain>
    </source>
</reference>